<feature type="region of interest" description="Disordered" evidence="5">
    <location>
        <begin position="258"/>
        <end position="315"/>
    </location>
</feature>
<proteinExistence type="predicted"/>
<feature type="chain" id="PRO_5042114913" evidence="7">
    <location>
        <begin position="30"/>
        <end position="315"/>
    </location>
</feature>
<gene>
    <name evidence="8" type="ORF">LX32DRAFT_640951</name>
</gene>
<keyword evidence="7" id="KW-0732">Signal</keyword>
<feature type="compositionally biased region" description="Basic and acidic residues" evidence="5">
    <location>
        <begin position="274"/>
        <end position="288"/>
    </location>
</feature>
<evidence type="ECO:0000256" key="7">
    <source>
        <dbReference type="SAM" id="SignalP"/>
    </source>
</evidence>
<dbReference type="AlphaFoldDB" id="A0AAD9M004"/>
<dbReference type="PANTHER" id="PTHR15549">
    <property type="entry name" value="PAIRED IMMUNOGLOBULIN-LIKE TYPE 2 RECEPTOR"/>
    <property type="match status" value="1"/>
</dbReference>
<reference evidence="8" key="1">
    <citation type="submission" date="2021-06" db="EMBL/GenBank/DDBJ databases">
        <title>Comparative genomics, transcriptomics and evolutionary studies reveal genomic signatures of adaptation to plant cell wall in hemibiotrophic fungi.</title>
        <authorList>
            <consortium name="DOE Joint Genome Institute"/>
            <person name="Baroncelli R."/>
            <person name="Diaz J.F."/>
            <person name="Benocci T."/>
            <person name="Peng M."/>
            <person name="Battaglia E."/>
            <person name="Haridas S."/>
            <person name="Andreopoulos W."/>
            <person name="Labutti K."/>
            <person name="Pangilinan J."/>
            <person name="Floch G.L."/>
            <person name="Makela M.R."/>
            <person name="Henrissat B."/>
            <person name="Grigoriev I.V."/>
            <person name="Crouch J.A."/>
            <person name="De Vries R.P."/>
            <person name="Sukno S.A."/>
            <person name="Thon M.R."/>
        </authorList>
    </citation>
    <scope>NUCLEOTIDE SEQUENCE</scope>
    <source>
        <strain evidence="8">MAFF235873</strain>
    </source>
</reference>
<evidence type="ECO:0000256" key="4">
    <source>
        <dbReference type="ARBA" id="ARBA00023136"/>
    </source>
</evidence>
<feature type="compositionally biased region" description="Polar residues" evidence="5">
    <location>
        <begin position="195"/>
        <end position="210"/>
    </location>
</feature>
<evidence type="ECO:0000256" key="5">
    <source>
        <dbReference type="SAM" id="MobiDB-lite"/>
    </source>
</evidence>
<feature type="compositionally biased region" description="Polar residues" evidence="5">
    <location>
        <begin position="300"/>
        <end position="309"/>
    </location>
</feature>
<feature type="transmembrane region" description="Helical" evidence="6">
    <location>
        <begin position="218"/>
        <end position="241"/>
    </location>
</feature>
<sequence length="315" mass="33624">MAPNLISQHWTTLWAVRAILAMAAQVTIAQECNYMGGWSLRFPASSCPQYAPFDCGKAGDLQMRCCPTGFSCAGDGSYIGNYCCPDSTGSKECQELASEYPKCPDPTWSLWAANDTINNLPQTGAWCCAPGSMGIYRDNGTANYFCTTTTVTTLQTSWYWAQSLSTSSCSSTTPTAVSSTTTPAAVSSTTDHRTSAPSITTSPDSTNNGESHGVSGGVIAGAVVGSVSIITLITVGLFLYLRKKKLKLEVTQAVNMSGGYGEDTTGNGSKRRRVSELETVEPRLEMDGTKPTYELDATAENVQEEGQSPRSRRPI</sequence>
<organism evidence="8 9">
    <name type="scientific">Colletotrichum zoysiae</name>
    <dbReference type="NCBI Taxonomy" id="1216348"/>
    <lineage>
        <taxon>Eukaryota</taxon>
        <taxon>Fungi</taxon>
        <taxon>Dikarya</taxon>
        <taxon>Ascomycota</taxon>
        <taxon>Pezizomycotina</taxon>
        <taxon>Sordariomycetes</taxon>
        <taxon>Hypocreomycetidae</taxon>
        <taxon>Glomerellales</taxon>
        <taxon>Glomerellaceae</taxon>
        <taxon>Colletotrichum</taxon>
        <taxon>Colletotrichum graminicola species complex</taxon>
    </lineage>
</organism>
<dbReference type="GO" id="GO:0016020">
    <property type="term" value="C:membrane"/>
    <property type="evidence" value="ECO:0007669"/>
    <property type="project" value="UniProtKB-SubCell"/>
</dbReference>
<comment type="subcellular location">
    <subcellularLocation>
        <location evidence="1">Membrane</location>
        <topology evidence="1">Single-pass membrane protein</topology>
    </subcellularLocation>
</comment>
<protein>
    <submittedName>
        <fullName evidence="8">Uncharacterized protein</fullName>
    </submittedName>
</protein>
<evidence type="ECO:0000256" key="1">
    <source>
        <dbReference type="ARBA" id="ARBA00004167"/>
    </source>
</evidence>
<evidence type="ECO:0000313" key="8">
    <source>
        <dbReference type="EMBL" id="KAK2027359.1"/>
    </source>
</evidence>
<accession>A0AAD9M004</accession>
<feature type="signal peptide" evidence="7">
    <location>
        <begin position="1"/>
        <end position="29"/>
    </location>
</feature>
<evidence type="ECO:0000256" key="2">
    <source>
        <dbReference type="ARBA" id="ARBA00022692"/>
    </source>
</evidence>
<dbReference type="GO" id="GO:0071944">
    <property type="term" value="C:cell periphery"/>
    <property type="evidence" value="ECO:0007669"/>
    <property type="project" value="UniProtKB-ARBA"/>
</dbReference>
<comment type="caution">
    <text evidence="8">The sequence shown here is derived from an EMBL/GenBank/DDBJ whole genome shotgun (WGS) entry which is preliminary data.</text>
</comment>
<evidence type="ECO:0000256" key="6">
    <source>
        <dbReference type="SAM" id="Phobius"/>
    </source>
</evidence>
<dbReference type="Proteomes" id="UP001232148">
    <property type="component" value="Unassembled WGS sequence"/>
</dbReference>
<evidence type="ECO:0000256" key="3">
    <source>
        <dbReference type="ARBA" id="ARBA00022989"/>
    </source>
</evidence>
<feature type="region of interest" description="Disordered" evidence="5">
    <location>
        <begin position="167"/>
        <end position="210"/>
    </location>
</feature>
<dbReference type="EMBL" id="MU842896">
    <property type="protein sequence ID" value="KAK2027359.1"/>
    <property type="molecule type" value="Genomic_DNA"/>
</dbReference>
<name>A0AAD9M004_9PEZI</name>
<evidence type="ECO:0000313" key="9">
    <source>
        <dbReference type="Proteomes" id="UP001232148"/>
    </source>
</evidence>
<dbReference type="InterPro" id="IPR051694">
    <property type="entry name" value="Immunoregulatory_rcpt-like"/>
</dbReference>
<keyword evidence="9" id="KW-1185">Reference proteome</keyword>
<feature type="compositionally biased region" description="Low complexity" evidence="5">
    <location>
        <begin position="167"/>
        <end position="189"/>
    </location>
</feature>
<keyword evidence="4 6" id="KW-0472">Membrane</keyword>
<keyword evidence="3 6" id="KW-1133">Transmembrane helix</keyword>
<keyword evidence="2 6" id="KW-0812">Transmembrane</keyword>